<proteinExistence type="predicted"/>
<accession>A0A450RU57</accession>
<protein>
    <recommendedName>
        <fullName evidence="3">Alginate export domain-containing protein</fullName>
    </recommendedName>
</protein>
<name>A0A450RU57_9GAMM</name>
<organism evidence="2">
    <name type="scientific">Candidatus Kentrum sp. DK</name>
    <dbReference type="NCBI Taxonomy" id="2126562"/>
    <lineage>
        <taxon>Bacteria</taxon>
        <taxon>Pseudomonadati</taxon>
        <taxon>Pseudomonadota</taxon>
        <taxon>Gammaproteobacteria</taxon>
        <taxon>Candidatus Kentrum</taxon>
    </lineage>
</organism>
<sequence>MTRGRIILAMALAAMQVASVAEAVQTRLSGHVESQARWFQSSPTLGPFSAEQQEGLSGSVAVQPEWRYQTRDRKHDFAIVPFARFDADDDERTHVDIRQLYWLYHGKGWEVLAGIDKVFWGVAESRHLVDIINQTDLVEDPDEEDKLGQIMIRLTMDLKPALGMTRIIDREESKQRPGWGKLSLFLLPGFRERPFPGQEGRLRASIPVDQDNSVFTDGAKKDRVDLALRYSHTLGNWDVGLHYFHGNSREPRLVPDRFRLDGSSPIGGYFTALTPHYDRINQVGLDVQYTRDAWLGKFEGIVREGQGDTFGAVVAGVEYTRYQLFDSNADLGLLVEYLYDGRDMDDPRNPVAPVTPFDNDLFLGTRLSLNDVKNTTLLAGVMTDLETDERFFSVEAERRINNNISAELLLRVFDGDEPNGAFSGIKEDDYVQFSLFYHF</sequence>
<keyword evidence="1" id="KW-0732">Signal</keyword>
<feature type="chain" id="PRO_5019136771" description="Alginate export domain-containing protein" evidence="1">
    <location>
        <begin position="24"/>
        <end position="439"/>
    </location>
</feature>
<dbReference type="AlphaFoldDB" id="A0A450RU57"/>
<dbReference type="EMBL" id="CAADEX010000002">
    <property type="protein sequence ID" value="VFJ42585.1"/>
    <property type="molecule type" value="Genomic_DNA"/>
</dbReference>
<evidence type="ECO:0008006" key="3">
    <source>
        <dbReference type="Google" id="ProtNLM"/>
    </source>
</evidence>
<reference evidence="2" key="1">
    <citation type="submission" date="2019-02" db="EMBL/GenBank/DDBJ databases">
        <authorList>
            <person name="Gruber-Vodicka R. H."/>
            <person name="Seah K. B. B."/>
        </authorList>
    </citation>
    <scope>NUCLEOTIDE SEQUENCE</scope>
    <source>
        <strain evidence="2">BECK_DK47</strain>
    </source>
</reference>
<feature type="signal peptide" evidence="1">
    <location>
        <begin position="1"/>
        <end position="23"/>
    </location>
</feature>
<evidence type="ECO:0000256" key="1">
    <source>
        <dbReference type="SAM" id="SignalP"/>
    </source>
</evidence>
<gene>
    <name evidence="2" type="ORF">BECKDK2373B_GA0170837_10028</name>
</gene>
<evidence type="ECO:0000313" key="2">
    <source>
        <dbReference type="EMBL" id="VFJ42585.1"/>
    </source>
</evidence>